<keyword evidence="1" id="KW-1133">Transmembrane helix</keyword>
<protein>
    <submittedName>
        <fullName evidence="2">Uncharacterized protein</fullName>
    </submittedName>
</protein>
<dbReference type="EMBL" id="HBJA01056912">
    <property type="protein sequence ID" value="CAE0809005.1"/>
    <property type="molecule type" value="Transcribed_RNA"/>
</dbReference>
<name>A0A7S4CY04_9EUGL</name>
<reference evidence="2" key="1">
    <citation type="submission" date="2021-01" db="EMBL/GenBank/DDBJ databases">
        <authorList>
            <person name="Corre E."/>
            <person name="Pelletier E."/>
            <person name="Niang G."/>
            <person name="Scheremetjew M."/>
            <person name="Finn R."/>
            <person name="Kale V."/>
            <person name="Holt S."/>
            <person name="Cochrane G."/>
            <person name="Meng A."/>
            <person name="Brown T."/>
            <person name="Cohen L."/>
        </authorList>
    </citation>
    <scope>NUCLEOTIDE SEQUENCE</scope>
    <source>
        <strain evidence="2">CCMP1594</strain>
    </source>
</reference>
<keyword evidence="1" id="KW-0472">Membrane</keyword>
<evidence type="ECO:0000313" key="2">
    <source>
        <dbReference type="EMBL" id="CAE0809005.1"/>
    </source>
</evidence>
<feature type="transmembrane region" description="Helical" evidence="1">
    <location>
        <begin position="48"/>
        <end position="72"/>
    </location>
</feature>
<organism evidence="2">
    <name type="scientific">Eutreptiella gymnastica</name>
    <dbReference type="NCBI Taxonomy" id="73025"/>
    <lineage>
        <taxon>Eukaryota</taxon>
        <taxon>Discoba</taxon>
        <taxon>Euglenozoa</taxon>
        <taxon>Euglenida</taxon>
        <taxon>Spirocuta</taxon>
        <taxon>Euglenophyceae</taxon>
        <taxon>Eutreptiales</taxon>
        <taxon>Eutreptiaceae</taxon>
        <taxon>Eutreptiella</taxon>
    </lineage>
</organism>
<proteinExistence type="predicted"/>
<evidence type="ECO:0000256" key="1">
    <source>
        <dbReference type="SAM" id="Phobius"/>
    </source>
</evidence>
<sequence length="167" mass="18180">MVVHCTGSVCLAVRLGPKVTGLRSMAWLQHVGSHEVWSGMLKTVAQNILHIAMCGMLCIMVYCMSGITVYSVPNNVANGMLDIVNLSLPDPVLWPPSTHQHYLNGLLGNCHWGLSPRAGVLQMAAGTAVVSANALRGMWNGMQIIQMTWWKRTQPACEMPCCAIFCV</sequence>
<dbReference type="AlphaFoldDB" id="A0A7S4CY04"/>
<accession>A0A7S4CY04</accession>
<keyword evidence="1" id="KW-0812">Transmembrane</keyword>
<gene>
    <name evidence="2" type="ORF">EGYM00163_LOCUS20136</name>
</gene>